<evidence type="ECO:0000313" key="3">
    <source>
        <dbReference type="Proteomes" id="UP000669903"/>
    </source>
</evidence>
<feature type="non-terminal residue" evidence="2">
    <location>
        <position position="1"/>
    </location>
</feature>
<dbReference type="GO" id="GO:0032259">
    <property type="term" value="P:methylation"/>
    <property type="evidence" value="ECO:0007669"/>
    <property type="project" value="UniProtKB-KW"/>
</dbReference>
<dbReference type="InterPro" id="IPR052709">
    <property type="entry name" value="Transposase-MT_Hybrid"/>
</dbReference>
<proteinExistence type="predicted"/>
<comment type="caution">
    <text evidence="2">The sequence shown here is derived from an EMBL/GenBank/DDBJ whole genome shotgun (WGS) entry which is preliminary data.</text>
</comment>
<dbReference type="EMBL" id="JAANIC010004582">
    <property type="protein sequence ID" value="KAG5334134.1"/>
    <property type="molecule type" value="Genomic_DNA"/>
</dbReference>
<accession>A0A836FH64</accession>
<dbReference type="Gene3D" id="1.10.10.1450">
    <property type="match status" value="1"/>
</dbReference>
<dbReference type="InterPro" id="IPR041426">
    <property type="entry name" value="Mos1_HTH"/>
</dbReference>
<dbReference type="GO" id="GO:0008168">
    <property type="term" value="F:methyltransferase activity"/>
    <property type="evidence" value="ECO:0007669"/>
    <property type="project" value="UniProtKB-KW"/>
</dbReference>
<keyword evidence="2" id="KW-0489">Methyltransferase</keyword>
<dbReference type="Pfam" id="PF17906">
    <property type="entry name" value="HTH_48"/>
    <property type="match status" value="1"/>
</dbReference>
<dbReference type="PANTHER" id="PTHR46060">
    <property type="entry name" value="MARINER MOS1 TRANSPOSASE-LIKE PROTEIN"/>
    <property type="match status" value="1"/>
</dbReference>
<sequence length="133" mass="15715">MKKEQYRSVIRFLFLDGKTCKEIKTKLDVVYGNFTPSMTVRYWFNEFKRGCSSVFDEERLGRLADVVTEEIVEKVHDMILADRQTKVHEVAEACHTERHSIFCIITWEYSVHLPAGTRYFVYSCGAEWRSFDL</sequence>
<dbReference type="PANTHER" id="PTHR46060:SF1">
    <property type="entry name" value="MARINER MOS1 TRANSPOSASE-LIKE PROTEIN"/>
    <property type="match status" value="1"/>
</dbReference>
<keyword evidence="2" id="KW-0808">Transferase</keyword>
<name>A0A836FH64_9HYME</name>
<gene>
    <name evidence="2" type="primary">Setmar_128</name>
    <name evidence="2" type="ORF">G6Z76_0012001</name>
</gene>
<keyword evidence="3" id="KW-1185">Reference proteome</keyword>
<organism evidence="2 3">
    <name type="scientific">Acromyrmex charruanus</name>
    <dbReference type="NCBI Taxonomy" id="2715315"/>
    <lineage>
        <taxon>Eukaryota</taxon>
        <taxon>Metazoa</taxon>
        <taxon>Ecdysozoa</taxon>
        <taxon>Arthropoda</taxon>
        <taxon>Hexapoda</taxon>
        <taxon>Insecta</taxon>
        <taxon>Pterygota</taxon>
        <taxon>Neoptera</taxon>
        <taxon>Endopterygota</taxon>
        <taxon>Hymenoptera</taxon>
        <taxon>Apocrita</taxon>
        <taxon>Aculeata</taxon>
        <taxon>Formicoidea</taxon>
        <taxon>Formicidae</taxon>
        <taxon>Myrmicinae</taxon>
        <taxon>Acromyrmex</taxon>
    </lineage>
</organism>
<evidence type="ECO:0000259" key="1">
    <source>
        <dbReference type="Pfam" id="PF17906"/>
    </source>
</evidence>
<feature type="domain" description="Mos1 transposase HTH" evidence="1">
    <location>
        <begin position="3"/>
        <end position="50"/>
    </location>
</feature>
<feature type="non-terminal residue" evidence="2">
    <location>
        <position position="133"/>
    </location>
</feature>
<dbReference type="AlphaFoldDB" id="A0A836FH64"/>
<dbReference type="Proteomes" id="UP000669903">
    <property type="component" value="Unassembled WGS sequence"/>
</dbReference>
<protein>
    <submittedName>
        <fullName evidence="2">SETMR methyltransferase</fullName>
    </submittedName>
</protein>
<evidence type="ECO:0000313" key="2">
    <source>
        <dbReference type="EMBL" id="KAG5334134.1"/>
    </source>
</evidence>
<reference evidence="2" key="1">
    <citation type="submission" date="2020-03" db="EMBL/GenBank/DDBJ databases">
        <title>Relaxed selection underlies rapid genomic changes in the transitions from sociality to social parasitism in ants.</title>
        <authorList>
            <person name="Bi X."/>
        </authorList>
    </citation>
    <scope>NUCLEOTIDE SEQUENCE</scope>
    <source>
        <strain evidence="2">BGI-DK2014a</strain>
        <tissue evidence="2">Whole body</tissue>
    </source>
</reference>